<dbReference type="AlphaFoldDB" id="A0AAV4M7U3"/>
<evidence type="ECO:0000313" key="2">
    <source>
        <dbReference type="EMBL" id="GIX66899.1"/>
    </source>
</evidence>
<accession>A0AAV4M7U3</accession>
<dbReference type="Proteomes" id="UP001054945">
    <property type="component" value="Unassembled WGS sequence"/>
</dbReference>
<name>A0AAV4M7U3_CAEEX</name>
<reference evidence="2 3" key="1">
    <citation type="submission" date="2021-06" db="EMBL/GenBank/DDBJ databases">
        <title>Caerostris extrusa draft genome.</title>
        <authorList>
            <person name="Kono N."/>
            <person name="Arakawa K."/>
        </authorList>
    </citation>
    <scope>NUCLEOTIDE SEQUENCE [LARGE SCALE GENOMIC DNA]</scope>
</reference>
<dbReference type="EMBL" id="BPLR01001828">
    <property type="protein sequence ID" value="GIX66899.1"/>
    <property type="molecule type" value="Genomic_DNA"/>
</dbReference>
<keyword evidence="3" id="KW-1185">Reference proteome</keyword>
<feature type="non-terminal residue" evidence="2">
    <location>
        <position position="315"/>
    </location>
</feature>
<comment type="caution">
    <text evidence="2">The sequence shown here is derived from an EMBL/GenBank/DDBJ whole genome shotgun (WGS) entry which is preliminary data.</text>
</comment>
<feature type="compositionally biased region" description="Acidic residues" evidence="1">
    <location>
        <begin position="166"/>
        <end position="177"/>
    </location>
</feature>
<organism evidence="2 3">
    <name type="scientific">Caerostris extrusa</name>
    <name type="common">Bark spider</name>
    <name type="synonym">Caerostris bankana</name>
    <dbReference type="NCBI Taxonomy" id="172846"/>
    <lineage>
        <taxon>Eukaryota</taxon>
        <taxon>Metazoa</taxon>
        <taxon>Ecdysozoa</taxon>
        <taxon>Arthropoda</taxon>
        <taxon>Chelicerata</taxon>
        <taxon>Arachnida</taxon>
        <taxon>Araneae</taxon>
        <taxon>Araneomorphae</taxon>
        <taxon>Entelegynae</taxon>
        <taxon>Araneoidea</taxon>
        <taxon>Araneidae</taxon>
        <taxon>Caerostris</taxon>
    </lineage>
</organism>
<evidence type="ECO:0000256" key="1">
    <source>
        <dbReference type="SAM" id="MobiDB-lite"/>
    </source>
</evidence>
<protein>
    <submittedName>
        <fullName evidence="2">Uncharacterized protein</fullName>
    </submittedName>
</protein>
<sequence>MNPCKATDFKGVKTRKLLDYKAGRLLFKYSLTSRPSTSTHSLRYAATIHPSQQTKHCLEFTNKGVTKQRKSPLNLNEFAEVPCNNRSFGANKELSRVYKQGVTKQRKPGPVGHRGLLQLQVAGAAPAGHPQARHGEDGPRAAVLLLKRPSTPTHPTDCSRLPSIEEKDDTLPIDEATEPPKSPSGSTTASVKISHSLPDIKEELCNEFSEVNRKVAPPRQTTLPTVPTRHQTFQRQLSHRLDLSDVPFEVCNISQRDSQAIGRIRPELYQQDMMRQWSADSGADLLGEGSEQGASCGKLTFTLKYDHDVEGLIVK</sequence>
<evidence type="ECO:0000313" key="3">
    <source>
        <dbReference type="Proteomes" id="UP001054945"/>
    </source>
</evidence>
<gene>
    <name evidence="2" type="primary">AVEN_273469_1</name>
    <name evidence="2" type="ORF">CEXT_307531</name>
</gene>
<proteinExistence type="predicted"/>
<feature type="region of interest" description="Disordered" evidence="1">
    <location>
        <begin position="148"/>
        <end position="191"/>
    </location>
</feature>